<keyword evidence="7" id="KW-1185">Reference proteome</keyword>
<dbReference type="Pfam" id="PF03446">
    <property type="entry name" value="NAD_binding_2"/>
    <property type="match status" value="1"/>
</dbReference>
<feature type="active site" evidence="3">
    <location>
        <position position="166"/>
    </location>
</feature>
<dbReference type="SUPFAM" id="SSF48179">
    <property type="entry name" value="6-phosphogluconate dehydrogenase C-terminal domain-like"/>
    <property type="match status" value="1"/>
</dbReference>
<feature type="domain" description="6-phosphogluconate dehydrogenase NADP-binding" evidence="4">
    <location>
        <begin position="2"/>
        <end position="157"/>
    </location>
</feature>
<dbReference type="InterPro" id="IPR036291">
    <property type="entry name" value="NAD(P)-bd_dom_sf"/>
</dbReference>
<dbReference type="GO" id="GO:0016491">
    <property type="term" value="F:oxidoreductase activity"/>
    <property type="evidence" value="ECO:0007669"/>
    <property type="project" value="UniProtKB-KW"/>
</dbReference>
<dbReference type="KEGG" id="lck:HN018_24425"/>
<feature type="domain" description="3-hydroxyisobutyrate dehydrogenase-like NAD-binding" evidence="5">
    <location>
        <begin position="160"/>
        <end position="279"/>
    </location>
</feature>
<dbReference type="InterPro" id="IPR029154">
    <property type="entry name" value="HIBADH-like_NADP-bd"/>
</dbReference>
<protein>
    <submittedName>
        <fullName evidence="6">NAD(P)-dependent oxidoreductase</fullName>
    </submittedName>
</protein>
<evidence type="ECO:0000313" key="7">
    <source>
        <dbReference type="Proteomes" id="UP000500767"/>
    </source>
</evidence>
<sequence>MRIGIAGLGKMGAAIAARLNEAGEEVVVWNRSPLKAEATGLRVAATPRDLAEQTETVVSMLFDSPALQAVFYGESGLLAAARGKLFIEMSTVRPETQQALAADVQRAGGTFVECPVGGTTGPARSGQLLGLAGGEAADVDRARPVLERLCRRIEHMGPVGAGASTKLAINLPLLVFWQSFGEALALVRHLGKDPAWLVQLFAETAGGPNVLKVKAAAVVAALSGDPSVAATFEIDAMRKDLRTMLEEGNLHGIPLPVAAQTLVAFDEASVAGLGGRDCAYMPAYWAEKRLGDGPEPQAVAASVTF</sequence>
<geneLocation type="plasmid" evidence="6 7">
    <name>unnamed2</name>
</geneLocation>
<evidence type="ECO:0000256" key="2">
    <source>
        <dbReference type="ARBA" id="ARBA00023027"/>
    </source>
</evidence>
<proteinExistence type="predicted"/>
<dbReference type="InterPro" id="IPR051265">
    <property type="entry name" value="HIBADH-related_NP60_sf"/>
</dbReference>
<dbReference type="Gene3D" id="1.10.1040.10">
    <property type="entry name" value="N-(1-d-carboxylethyl)-l-norvaline Dehydrogenase, domain 2"/>
    <property type="match status" value="1"/>
</dbReference>
<dbReference type="InterPro" id="IPR006115">
    <property type="entry name" value="6PGDH_NADP-bd"/>
</dbReference>
<dbReference type="SUPFAM" id="SSF51735">
    <property type="entry name" value="NAD(P)-binding Rossmann-fold domains"/>
    <property type="match status" value="1"/>
</dbReference>
<keyword evidence="1" id="KW-0560">Oxidoreductase</keyword>
<gene>
    <name evidence="6" type="ORF">HN018_24425</name>
</gene>
<evidence type="ECO:0000259" key="4">
    <source>
        <dbReference type="Pfam" id="PF03446"/>
    </source>
</evidence>
<dbReference type="GO" id="GO:0050661">
    <property type="term" value="F:NADP binding"/>
    <property type="evidence" value="ECO:0007669"/>
    <property type="project" value="InterPro"/>
</dbReference>
<dbReference type="PANTHER" id="PTHR43580">
    <property type="entry name" value="OXIDOREDUCTASE GLYR1-RELATED"/>
    <property type="match status" value="1"/>
</dbReference>
<evidence type="ECO:0000259" key="5">
    <source>
        <dbReference type="Pfam" id="PF14833"/>
    </source>
</evidence>
<dbReference type="GO" id="GO:0051287">
    <property type="term" value="F:NAD binding"/>
    <property type="evidence" value="ECO:0007669"/>
    <property type="project" value="InterPro"/>
</dbReference>
<dbReference type="InterPro" id="IPR015815">
    <property type="entry name" value="HIBADH-related"/>
</dbReference>
<evidence type="ECO:0000256" key="3">
    <source>
        <dbReference type="PIRSR" id="PIRSR000103-1"/>
    </source>
</evidence>
<reference evidence="6 7" key="1">
    <citation type="journal article" date="2014" name="World J. Microbiol. Biotechnol.">
        <title>Biodiversity and physiological characteristics of Antarctic and Arctic lichens-associated bacteria.</title>
        <authorList>
            <person name="Lee Y.M."/>
            <person name="Kim E.H."/>
            <person name="Lee H.K."/>
            <person name="Hong S.G."/>
        </authorList>
    </citation>
    <scope>NUCLEOTIDE SEQUENCE [LARGE SCALE GENOMIC DNA]</scope>
    <source>
        <strain evidence="6 7">PAMC 26569</strain>
        <plasmid evidence="6">unnamed2</plasmid>
    </source>
</reference>
<name>A0A6M8HXS4_9PROT</name>
<evidence type="ECO:0000313" key="6">
    <source>
        <dbReference type="EMBL" id="QKE93349.1"/>
    </source>
</evidence>
<dbReference type="RefSeq" id="WP_171835361.1">
    <property type="nucleotide sequence ID" value="NZ_CP053710.1"/>
</dbReference>
<keyword evidence="6" id="KW-0614">Plasmid</keyword>
<organism evidence="6 7">
    <name type="scientific">Lichenicola cladoniae</name>
    <dbReference type="NCBI Taxonomy" id="1484109"/>
    <lineage>
        <taxon>Bacteria</taxon>
        <taxon>Pseudomonadati</taxon>
        <taxon>Pseudomonadota</taxon>
        <taxon>Alphaproteobacteria</taxon>
        <taxon>Acetobacterales</taxon>
        <taxon>Acetobacteraceae</taxon>
        <taxon>Lichenicola</taxon>
    </lineage>
</organism>
<evidence type="ECO:0000256" key="1">
    <source>
        <dbReference type="ARBA" id="ARBA00023002"/>
    </source>
</evidence>
<dbReference type="InterPro" id="IPR013328">
    <property type="entry name" value="6PGD_dom2"/>
</dbReference>
<dbReference type="AlphaFoldDB" id="A0A6M8HXS4"/>
<dbReference type="Pfam" id="PF14833">
    <property type="entry name" value="NAD_binding_11"/>
    <property type="match status" value="1"/>
</dbReference>
<dbReference type="Gene3D" id="3.40.50.720">
    <property type="entry name" value="NAD(P)-binding Rossmann-like Domain"/>
    <property type="match status" value="1"/>
</dbReference>
<dbReference type="PANTHER" id="PTHR43580:SF2">
    <property type="entry name" value="CYTOKINE-LIKE NUCLEAR FACTOR N-PAC"/>
    <property type="match status" value="1"/>
</dbReference>
<dbReference type="InterPro" id="IPR008927">
    <property type="entry name" value="6-PGluconate_DH-like_C_sf"/>
</dbReference>
<keyword evidence="2" id="KW-0520">NAD</keyword>
<dbReference type="PIRSF" id="PIRSF000103">
    <property type="entry name" value="HIBADH"/>
    <property type="match status" value="1"/>
</dbReference>
<dbReference type="EMBL" id="CP053710">
    <property type="protein sequence ID" value="QKE93349.1"/>
    <property type="molecule type" value="Genomic_DNA"/>
</dbReference>
<dbReference type="Proteomes" id="UP000500767">
    <property type="component" value="Plasmid unnamed2"/>
</dbReference>
<accession>A0A6M8HXS4</accession>